<evidence type="ECO:0000259" key="3">
    <source>
        <dbReference type="PROSITE" id="PS50053"/>
    </source>
</evidence>
<dbReference type="PROSITE" id="PS50053">
    <property type="entry name" value="UBIQUITIN_2"/>
    <property type="match status" value="1"/>
</dbReference>
<evidence type="ECO:0000259" key="4">
    <source>
        <dbReference type="PROSITE" id="PS51035"/>
    </source>
</evidence>
<dbReference type="Pfam" id="PF00240">
    <property type="entry name" value="ubiquitin"/>
    <property type="match status" value="1"/>
</dbReference>
<dbReference type="PANTHER" id="PTHR12329">
    <property type="entry name" value="BCL2-ASSOCIATED ATHANOGENE"/>
    <property type="match status" value="1"/>
</dbReference>
<evidence type="ECO:0000313" key="6">
    <source>
        <dbReference type="Proteomes" id="UP000605846"/>
    </source>
</evidence>
<dbReference type="GO" id="GO:0005634">
    <property type="term" value="C:nucleus"/>
    <property type="evidence" value="ECO:0007669"/>
    <property type="project" value="TreeGrafter"/>
</dbReference>
<keyword evidence="1" id="KW-0143">Chaperone</keyword>
<dbReference type="GO" id="GO:0005829">
    <property type="term" value="C:cytosol"/>
    <property type="evidence" value="ECO:0007669"/>
    <property type="project" value="TreeGrafter"/>
</dbReference>
<dbReference type="AlphaFoldDB" id="A0A8H7BY07"/>
<keyword evidence="2" id="KW-0175">Coiled coil</keyword>
<dbReference type="Pfam" id="PF02179">
    <property type="entry name" value="BAG"/>
    <property type="match status" value="1"/>
</dbReference>
<sequence>MSSWASFFGLRKHDPLYIVLSWNRRKYRLYLKDFTQGFEQATVLHLKQHAKRLTGVPMSTMALMYSGAYLKDDTAALPSCGIRPGEEREKVNQTASKDSEEFGYLTRIDKIASSLQRYKDEVDAFEALIKTDKHESMETKTVYDKGVFLSESLMQSLIALDGIVCPPEYETARTRRRAAVKLCQQLLDRVDYLKTVLNDLLKSKM</sequence>
<feature type="domain" description="Ubiquitin-like" evidence="3">
    <location>
        <begin position="40"/>
        <end position="85"/>
    </location>
</feature>
<dbReference type="InterPro" id="IPR000626">
    <property type="entry name" value="Ubiquitin-like_dom"/>
</dbReference>
<dbReference type="EMBL" id="JABAYA010000019">
    <property type="protein sequence ID" value="KAF7730092.1"/>
    <property type="molecule type" value="Genomic_DNA"/>
</dbReference>
<feature type="coiled-coil region" evidence="2">
    <location>
        <begin position="108"/>
        <end position="135"/>
    </location>
</feature>
<dbReference type="InterPro" id="IPR029071">
    <property type="entry name" value="Ubiquitin-like_domsf"/>
</dbReference>
<feature type="domain" description="BAG" evidence="4">
    <location>
        <begin position="149"/>
        <end position="194"/>
    </location>
</feature>
<dbReference type="GO" id="GO:0000774">
    <property type="term" value="F:adenyl-nucleotide exchange factor activity"/>
    <property type="evidence" value="ECO:0007669"/>
    <property type="project" value="TreeGrafter"/>
</dbReference>
<proteinExistence type="predicted"/>
<dbReference type="Gene3D" id="1.20.58.120">
    <property type="entry name" value="BAG domain"/>
    <property type="match status" value="1"/>
</dbReference>
<evidence type="ECO:0000256" key="2">
    <source>
        <dbReference type="SAM" id="Coils"/>
    </source>
</evidence>
<dbReference type="SUPFAM" id="SSF54236">
    <property type="entry name" value="Ubiquitin-like"/>
    <property type="match status" value="1"/>
</dbReference>
<dbReference type="InterPro" id="IPR039773">
    <property type="entry name" value="BAG_chaperone_regulator"/>
</dbReference>
<dbReference type="Gene3D" id="3.10.20.90">
    <property type="entry name" value="Phosphatidylinositol 3-kinase Catalytic Subunit, Chain A, domain 1"/>
    <property type="match status" value="1"/>
</dbReference>
<gene>
    <name evidence="5" type="ORF">EC973_003038</name>
</gene>
<dbReference type="Proteomes" id="UP000605846">
    <property type="component" value="Unassembled WGS sequence"/>
</dbReference>
<evidence type="ECO:0000256" key="1">
    <source>
        <dbReference type="ARBA" id="ARBA00023186"/>
    </source>
</evidence>
<name>A0A8H7BY07_9FUNG</name>
<accession>A0A8H7BY07</accession>
<dbReference type="InterPro" id="IPR036533">
    <property type="entry name" value="BAG_dom_sf"/>
</dbReference>
<dbReference type="OrthoDB" id="417450at2759"/>
<dbReference type="SUPFAM" id="SSF63491">
    <property type="entry name" value="BAG domain"/>
    <property type="match status" value="1"/>
</dbReference>
<protein>
    <recommendedName>
        <fullName evidence="7">BAG domain-containing protein</fullName>
    </recommendedName>
</protein>
<dbReference type="InterPro" id="IPR003103">
    <property type="entry name" value="BAG_domain"/>
</dbReference>
<keyword evidence="6" id="KW-1185">Reference proteome</keyword>
<dbReference type="GO" id="GO:0016020">
    <property type="term" value="C:membrane"/>
    <property type="evidence" value="ECO:0007669"/>
    <property type="project" value="TreeGrafter"/>
</dbReference>
<evidence type="ECO:0000313" key="5">
    <source>
        <dbReference type="EMBL" id="KAF7730092.1"/>
    </source>
</evidence>
<evidence type="ECO:0008006" key="7">
    <source>
        <dbReference type="Google" id="ProtNLM"/>
    </source>
</evidence>
<reference evidence="5" key="1">
    <citation type="submission" date="2020-01" db="EMBL/GenBank/DDBJ databases">
        <title>Genome Sequencing of Three Apophysomyces-Like Fungal Strains Confirms a Novel Fungal Genus in the Mucoromycota with divergent Burkholderia-like Endosymbiotic Bacteria.</title>
        <authorList>
            <person name="Stajich J.E."/>
            <person name="Macias A.M."/>
            <person name="Carter-House D."/>
            <person name="Lovett B."/>
            <person name="Kasson L.R."/>
            <person name="Berry K."/>
            <person name="Grigoriev I."/>
            <person name="Chang Y."/>
            <person name="Spatafora J."/>
            <person name="Kasson M.T."/>
        </authorList>
    </citation>
    <scope>NUCLEOTIDE SEQUENCE</scope>
    <source>
        <strain evidence="5">NRRL A-21654</strain>
    </source>
</reference>
<organism evidence="5 6">
    <name type="scientific">Apophysomyces ossiformis</name>
    <dbReference type="NCBI Taxonomy" id="679940"/>
    <lineage>
        <taxon>Eukaryota</taxon>
        <taxon>Fungi</taxon>
        <taxon>Fungi incertae sedis</taxon>
        <taxon>Mucoromycota</taxon>
        <taxon>Mucoromycotina</taxon>
        <taxon>Mucoromycetes</taxon>
        <taxon>Mucorales</taxon>
        <taxon>Mucorineae</taxon>
        <taxon>Mucoraceae</taxon>
        <taxon>Apophysomyces</taxon>
    </lineage>
</organism>
<dbReference type="PROSITE" id="PS51035">
    <property type="entry name" value="BAG"/>
    <property type="match status" value="1"/>
</dbReference>
<dbReference type="GO" id="GO:0050821">
    <property type="term" value="P:protein stabilization"/>
    <property type="evidence" value="ECO:0007669"/>
    <property type="project" value="TreeGrafter"/>
</dbReference>
<dbReference type="PANTHER" id="PTHR12329:SF16">
    <property type="entry name" value="BAG FAMILY MOLECULAR CHAPERONE REGULATOR 1"/>
    <property type="match status" value="1"/>
</dbReference>
<dbReference type="GO" id="GO:0051087">
    <property type="term" value="F:protein-folding chaperone binding"/>
    <property type="evidence" value="ECO:0007669"/>
    <property type="project" value="InterPro"/>
</dbReference>
<comment type="caution">
    <text evidence="5">The sequence shown here is derived from an EMBL/GenBank/DDBJ whole genome shotgun (WGS) entry which is preliminary data.</text>
</comment>